<accession>A0AAN8RG13</accession>
<proteinExistence type="predicted"/>
<sequence>MPVPAKKCVLVSHTQNAIDAGPQPQRAASSLQAGPASPYPGGFQKPKGPTNPSSLQKIHQSGPFQVHQFRPPIPLSPLTSPSASKMTDIYEVIQTASDQHVRTLLRLLCDSDYNIKSRTAEFHGMIENLQPTGTSLIIESTQSCCSISSDRKRKRDPLEIFYCVNCKECFMDEENDEEACSYHPGEFDPDREDFFADHDEEIHGRLDDEDMFATYPQGYHMSCCGDRGDTVGCYTGQHVGGNRKLKSSGSDDDEADEGDEEADADANGETDRRENGKGAGSEQDSKKDEKQETD</sequence>
<reference evidence="2 3" key="1">
    <citation type="submission" date="2019-10" db="EMBL/GenBank/DDBJ databases">
        <authorList>
            <person name="Palmer J.M."/>
        </authorList>
    </citation>
    <scope>NUCLEOTIDE SEQUENCE [LARGE SCALE GENOMIC DNA]</scope>
    <source>
        <strain evidence="2 3">TWF718</strain>
    </source>
</reference>
<feature type="compositionally biased region" description="Basic and acidic residues" evidence="1">
    <location>
        <begin position="283"/>
        <end position="294"/>
    </location>
</feature>
<dbReference type="AlphaFoldDB" id="A0AAN8RG13"/>
<evidence type="ECO:0000256" key="1">
    <source>
        <dbReference type="SAM" id="MobiDB-lite"/>
    </source>
</evidence>
<name>A0AAN8RG13_9PEZI</name>
<feature type="region of interest" description="Disordered" evidence="1">
    <location>
        <begin position="242"/>
        <end position="294"/>
    </location>
</feature>
<keyword evidence="3" id="KW-1185">Reference proteome</keyword>
<gene>
    <name evidence="2" type="ORF">TWF718_009771</name>
</gene>
<organism evidence="2 3">
    <name type="scientific">Orbilia javanica</name>
    <dbReference type="NCBI Taxonomy" id="47235"/>
    <lineage>
        <taxon>Eukaryota</taxon>
        <taxon>Fungi</taxon>
        <taxon>Dikarya</taxon>
        <taxon>Ascomycota</taxon>
        <taxon>Pezizomycotina</taxon>
        <taxon>Orbiliomycetes</taxon>
        <taxon>Orbiliales</taxon>
        <taxon>Orbiliaceae</taxon>
        <taxon>Orbilia</taxon>
    </lineage>
</organism>
<comment type="caution">
    <text evidence="2">The sequence shown here is derived from an EMBL/GenBank/DDBJ whole genome shotgun (WGS) entry which is preliminary data.</text>
</comment>
<dbReference type="PANTHER" id="PTHR38167">
    <property type="entry name" value="C2H2-TYPE DOMAIN-CONTAINING PROTEIN"/>
    <property type="match status" value="1"/>
</dbReference>
<evidence type="ECO:0000313" key="2">
    <source>
        <dbReference type="EMBL" id="KAK6336984.1"/>
    </source>
</evidence>
<dbReference type="EMBL" id="JAVHNR010000007">
    <property type="protein sequence ID" value="KAK6336984.1"/>
    <property type="molecule type" value="Genomic_DNA"/>
</dbReference>
<evidence type="ECO:0000313" key="3">
    <source>
        <dbReference type="Proteomes" id="UP001313282"/>
    </source>
</evidence>
<feature type="region of interest" description="Disordered" evidence="1">
    <location>
        <begin position="16"/>
        <end position="59"/>
    </location>
</feature>
<feature type="compositionally biased region" description="Polar residues" evidence="1">
    <location>
        <begin position="50"/>
        <end position="59"/>
    </location>
</feature>
<dbReference type="PANTHER" id="PTHR38167:SF1">
    <property type="entry name" value="C2H2-TYPE DOMAIN-CONTAINING PROTEIN"/>
    <property type="match status" value="1"/>
</dbReference>
<evidence type="ECO:0008006" key="4">
    <source>
        <dbReference type="Google" id="ProtNLM"/>
    </source>
</evidence>
<protein>
    <recommendedName>
        <fullName evidence="4">C2H2-type domain-containing protein</fullName>
    </recommendedName>
</protein>
<dbReference type="Proteomes" id="UP001313282">
    <property type="component" value="Unassembled WGS sequence"/>
</dbReference>
<feature type="compositionally biased region" description="Acidic residues" evidence="1">
    <location>
        <begin position="250"/>
        <end position="268"/>
    </location>
</feature>